<dbReference type="OrthoDB" id="10037539at2759"/>
<keyword evidence="2" id="KW-1185">Reference proteome</keyword>
<dbReference type="AlphaFoldDB" id="A0A7D9EX34"/>
<reference evidence="1" key="1">
    <citation type="submission" date="2020-04" db="EMBL/GenBank/DDBJ databases">
        <authorList>
            <person name="Alioto T."/>
            <person name="Alioto T."/>
            <person name="Gomez Garrido J."/>
        </authorList>
    </citation>
    <scope>NUCLEOTIDE SEQUENCE</scope>
    <source>
        <strain evidence="1">A484AB</strain>
    </source>
</reference>
<organism evidence="1 2">
    <name type="scientific">Paramuricea clavata</name>
    <name type="common">Red gorgonian</name>
    <name type="synonym">Violescent sea-whip</name>
    <dbReference type="NCBI Taxonomy" id="317549"/>
    <lineage>
        <taxon>Eukaryota</taxon>
        <taxon>Metazoa</taxon>
        <taxon>Cnidaria</taxon>
        <taxon>Anthozoa</taxon>
        <taxon>Octocorallia</taxon>
        <taxon>Malacalcyonacea</taxon>
        <taxon>Plexauridae</taxon>
        <taxon>Paramuricea</taxon>
    </lineage>
</organism>
<name>A0A7D9EX34_PARCT</name>
<accession>A0A7D9EX34</accession>
<proteinExistence type="predicted"/>
<dbReference type="PANTHER" id="PTHR46549">
    <property type="entry name" value="MACPF DOMAIN-CONTAINING PROTEIN"/>
    <property type="match status" value="1"/>
</dbReference>
<dbReference type="Proteomes" id="UP001152795">
    <property type="component" value="Unassembled WGS sequence"/>
</dbReference>
<evidence type="ECO:0000313" key="2">
    <source>
        <dbReference type="Proteomes" id="UP001152795"/>
    </source>
</evidence>
<dbReference type="EMBL" id="CACRXK020010945">
    <property type="protein sequence ID" value="CAB4020421.1"/>
    <property type="molecule type" value="Genomic_DNA"/>
</dbReference>
<comment type="caution">
    <text evidence="1">The sequence shown here is derived from an EMBL/GenBank/DDBJ whole genome shotgun (WGS) entry which is preliminary data.</text>
</comment>
<sequence>MNVHGIYETSSTMQTFSSRREYQSYLQTEAGASGSFFGFYAGVKSAYGMSSSSNQQTNLAVFDFDILRYEIFKDEVKPQDLSRAFLHEFVSLPESYFQPGAAIKFSK</sequence>
<evidence type="ECO:0000313" key="1">
    <source>
        <dbReference type="EMBL" id="CAB4020421.1"/>
    </source>
</evidence>
<protein>
    <submittedName>
        <fullName evidence="1">Uncharacterized protein</fullName>
    </submittedName>
</protein>
<dbReference type="PANTHER" id="PTHR46549:SF1">
    <property type="entry name" value="MACPF DOMAIN-CONTAINING PROTEIN"/>
    <property type="match status" value="1"/>
</dbReference>
<gene>
    <name evidence="1" type="ORF">PACLA_8A067677</name>
</gene>